<gene>
    <name evidence="2" type="ORF">ACFQ2V_01555</name>
</gene>
<feature type="transmembrane region" description="Helical" evidence="1">
    <location>
        <begin position="48"/>
        <end position="66"/>
    </location>
</feature>
<reference evidence="3" key="1">
    <citation type="journal article" date="2019" name="Int. J. Syst. Evol. Microbiol.">
        <title>The Global Catalogue of Microorganisms (GCM) 10K type strain sequencing project: providing services to taxonomists for standard genome sequencing and annotation.</title>
        <authorList>
            <consortium name="The Broad Institute Genomics Platform"/>
            <consortium name="The Broad Institute Genome Sequencing Center for Infectious Disease"/>
            <person name="Wu L."/>
            <person name="Ma J."/>
        </authorList>
    </citation>
    <scope>NUCLEOTIDE SEQUENCE [LARGE SCALE GENOMIC DNA]</scope>
    <source>
        <strain evidence="3">CCUG 57508</strain>
    </source>
</reference>
<organism evidence="2 3">
    <name type="scientific">Terrabacter terrigena</name>
    <dbReference type="NCBI Taxonomy" id="574718"/>
    <lineage>
        <taxon>Bacteria</taxon>
        <taxon>Bacillati</taxon>
        <taxon>Actinomycetota</taxon>
        <taxon>Actinomycetes</taxon>
        <taxon>Micrococcales</taxon>
        <taxon>Intrasporangiaceae</taxon>
        <taxon>Terrabacter</taxon>
    </lineage>
</organism>
<dbReference type="RefSeq" id="WP_386050148.1">
    <property type="nucleotide sequence ID" value="NZ_JBHTKH010000001.1"/>
</dbReference>
<evidence type="ECO:0000313" key="2">
    <source>
        <dbReference type="EMBL" id="MFD1052976.1"/>
    </source>
</evidence>
<accession>A0ABW3MQZ9</accession>
<keyword evidence="1" id="KW-0812">Transmembrane</keyword>
<evidence type="ECO:0000256" key="1">
    <source>
        <dbReference type="SAM" id="Phobius"/>
    </source>
</evidence>
<keyword evidence="1" id="KW-1133">Transmembrane helix</keyword>
<protein>
    <recommendedName>
        <fullName evidence="4">PH domain-containing protein</fullName>
    </recommendedName>
</protein>
<feature type="transmembrane region" description="Helical" evidence="1">
    <location>
        <begin position="21"/>
        <end position="42"/>
    </location>
</feature>
<sequence length="156" mass="16877">MGDARVGTGGSRLRAPAAHRALSALACPVIGYFVARLVLHYLPRGPVTAVYAVCLTLAVALGWRAWSARIELGAQSLRVHNTLASTTVERSHVRRVSSGGRLEWTPGDGRPVRLPSEALRGAWWTLGTGRAAYALNRERLESWARLSRADLDPEAA</sequence>
<proteinExistence type="predicted"/>
<evidence type="ECO:0008006" key="4">
    <source>
        <dbReference type="Google" id="ProtNLM"/>
    </source>
</evidence>
<keyword evidence="3" id="KW-1185">Reference proteome</keyword>
<evidence type="ECO:0000313" key="3">
    <source>
        <dbReference type="Proteomes" id="UP001597046"/>
    </source>
</evidence>
<comment type="caution">
    <text evidence="2">The sequence shown here is derived from an EMBL/GenBank/DDBJ whole genome shotgun (WGS) entry which is preliminary data.</text>
</comment>
<name>A0ABW3MQZ9_9MICO</name>
<dbReference type="EMBL" id="JBHTKH010000001">
    <property type="protein sequence ID" value="MFD1052976.1"/>
    <property type="molecule type" value="Genomic_DNA"/>
</dbReference>
<keyword evidence="1" id="KW-0472">Membrane</keyword>
<dbReference type="Proteomes" id="UP001597046">
    <property type="component" value="Unassembled WGS sequence"/>
</dbReference>